<evidence type="ECO:0000313" key="2">
    <source>
        <dbReference type="EMBL" id="MVT09890.1"/>
    </source>
</evidence>
<feature type="chain" id="PRO_5029465807" description="Beta-lactamase-inhibitor-like PepSY-like domain-containing protein" evidence="1">
    <location>
        <begin position="23"/>
        <end position="162"/>
    </location>
</feature>
<feature type="signal peptide" evidence="1">
    <location>
        <begin position="1"/>
        <end position="22"/>
    </location>
</feature>
<comment type="caution">
    <text evidence="2">The sequence shown here is derived from an EMBL/GenBank/DDBJ whole genome shotgun (WGS) entry which is preliminary data.</text>
</comment>
<gene>
    <name evidence="2" type="ORF">GO493_16585</name>
</gene>
<organism evidence="2 3">
    <name type="scientific">Chitinophaga tropicalis</name>
    <dbReference type="NCBI Taxonomy" id="2683588"/>
    <lineage>
        <taxon>Bacteria</taxon>
        <taxon>Pseudomonadati</taxon>
        <taxon>Bacteroidota</taxon>
        <taxon>Chitinophagia</taxon>
        <taxon>Chitinophagales</taxon>
        <taxon>Chitinophagaceae</taxon>
        <taxon>Chitinophaga</taxon>
    </lineage>
</organism>
<dbReference type="RefSeq" id="WP_157307326.1">
    <property type="nucleotide sequence ID" value="NZ_WRXN01000006.1"/>
</dbReference>
<dbReference type="Proteomes" id="UP000461730">
    <property type="component" value="Unassembled WGS sequence"/>
</dbReference>
<keyword evidence="3" id="KW-1185">Reference proteome</keyword>
<keyword evidence="1" id="KW-0732">Signal</keyword>
<reference evidence="2 3" key="1">
    <citation type="submission" date="2019-12" db="EMBL/GenBank/DDBJ databases">
        <title>Chitinophaga sp. strain ysch24 (GDMCC 1.1355), whole genome shotgun sequence.</title>
        <authorList>
            <person name="Zhang X."/>
        </authorList>
    </citation>
    <scope>NUCLEOTIDE SEQUENCE [LARGE SCALE GENOMIC DNA]</scope>
    <source>
        <strain evidence="3">ysch24</strain>
    </source>
</reference>
<protein>
    <recommendedName>
        <fullName evidence="4">Beta-lactamase-inhibitor-like PepSY-like domain-containing protein</fullName>
    </recommendedName>
</protein>
<sequence>MKIVRLLLISVVACLASATSYGQDLKIIGKPVASAFPFARIIAEKMKLNPPDSAGTKSNTRIIKVKLTAAGNPEKWVIIDFNKNIDVNPDEIKSVSITGSVSDIIDLYAQLYDESVRKTKPEDIYTYQDKEGEIRRIRTDYKDGYNGEVRIFGRISISKSTK</sequence>
<dbReference type="AlphaFoldDB" id="A0A7K1U6B7"/>
<dbReference type="EMBL" id="WRXN01000006">
    <property type="protein sequence ID" value="MVT09890.1"/>
    <property type="molecule type" value="Genomic_DNA"/>
</dbReference>
<evidence type="ECO:0000313" key="3">
    <source>
        <dbReference type="Proteomes" id="UP000461730"/>
    </source>
</evidence>
<proteinExistence type="predicted"/>
<accession>A0A7K1U6B7</accession>
<evidence type="ECO:0000256" key="1">
    <source>
        <dbReference type="SAM" id="SignalP"/>
    </source>
</evidence>
<name>A0A7K1U6B7_9BACT</name>
<evidence type="ECO:0008006" key="4">
    <source>
        <dbReference type="Google" id="ProtNLM"/>
    </source>
</evidence>